<dbReference type="EnsemblMetazoa" id="CJA16254.1">
    <property type="protein sequence ID" value="CJA16254.1"/>
    <property type="gene ID" value="WBGene00135458"/>
</dbReference>
<dbReference type="GO" id="GO:0006811">
    <property type="term" value="P:monoatomic ion transport"/>
    <property type="evidence" value="ECO:0007669"/>
    <property type="project" value="UniProtKB-KW"/>
</dbReference>
<comment type="similarity">
    <text evidence="2 8">Belongs to the organo anion transporter (TC 2.A.60) family.</text>
</comment>
<evidence type="ECO:0000256" key="7">
    <source>
        <dbReference type="ARBA" id="ARBA00023157"/>
    </source>
</evidence>
<keyword evidence="5 8" id="KW-1133">Transmembrane helix</keyword>
<keyword evidence="8" id="KW-0406">Ion transport</keyword>
<sequence>MVISKITWFFIVFGTVYFLESIGGFYMTSAVVFIEKQFQIPSRLSGTMVSAGDFAYIPVVIFTSYFGGKGNRARWIGAGCILISIANFMIASSNFLFPVEQANVTTHIPSALSHQIDRNLVNIDSNNTDHQWLEQLHPLIDPTNQVVMQFSGDERTDLLQKYIDYCHYNNDSQICKDLEKFIKEKYPITEAKMSNVRAMVALPYGFCHSMLNVVRAQHYACKGEHSTLGPFMMIFGGLLVLGVGRTMPFSLGLPLMDDNVKKQNLPLYFSFMFFVKILGPVVGLLVGGQLNKLYVDFNPPQGLTPLDPMWIGCWWLGFLIFGTLLFGPSMVLYFFPSDDLDVNAPDQYDEQGRIKPRKRLNLVDRHIKKDEQGNALMPETVSDKIQDFTQTIGTLIKNKIFVGAMFGRIIDVLAFKGYFVFQAKYLELQFGVPQFRIQRYIASTGIVGFAIGVMLGSFSMKFLKLQGRKAAAWVAVCSLVAALISFANATVGCKSVLGQIGDQIKLNGPVFDGCRDDCMCESTPLYPVCDISGNAYYSPCHAGCSMGWKNYSVFDNAKASVENLIFENCDCVENRVREVSRSYCKTEHCEERFGRFFMHQAFGAVFGGLGVVPGMLIVLRAVPPEHRSVSLGFNGFLVSLLATLPSPIIWGKIIDMSCLLWQKTCESSGSCSVYDTDELRVRLHIIYGCLRIFSLISDVWVWWWAKGLKLIEEETPKEIEEKEELAPSIKRRESIRDAAEKVEKTAFELEQLIDQRGS</sequence>
<keyword evidence="7" id="KW-1015">Disulfide bond</keyword>
<dbReference type="GO" id="GO:0016323">
    <property type="term" value="C:basolateral plasma membrane"/>
    <property type="evidence" value="ECO:0007669"/>
    <property type="project" value="TreeGrafter"/>
</dbReference>
<dbReference type="Pfam" id="PF03137">
    <property type="entry name" value="OATP"/>
    <property type="match status" value="1"/>
</dbReference>
<evidence type="ECO:0000256" key="8">
    <source>
        <dbReference type="RuleBase" id="RU362056"/>
    </source>
</evidence>
<feature type="domain" description="Kazal-like" evidence="9">
    <location>
        <begin position="508"/>
        <end position="573"/>
    </location>
</feature>
<feature type="transmembrane region" description="Helical" evidence="8">
    <location>
        <begin position="46"/>
        <end position="67"/>
    </location>
</feature>
<evidence type="ECO:0000256" key="3">
    <source>
        <dbReference type="ARBA" id="ARBA00022475"/>
    </source>
</evidence>
<dbReference type="PANTHER" id="PTHR11388:SF150">
    <property type="entry name" value="SOLUTE CARRIER ORGANIC ANION TRANSPORTER FAMILY MEMBER"/>
    <property type="match status" value="1"/>
</dbReference>
<accession>A0A8R1HZ79</accession>
<evidence type="ECO:0000259" key="9">
    <source>
        <dbReference type="PROSITE" id="PS51465"/>
    </source>
</evidence>
<dbReference type="SUPFAM" id="SSF103473">
    <property type="entry name" value="MFS general substrate transporter"/>
    <property type="match status" value="1"/>
</dbReference>
<organism evidence="10 11">
    <name type="scientific">Caenorhabditis japonica</name>
    <dbReference type="NCBI Taxonomy" id="281687"/>
    <lineage>
        <taxon>Eukaryota</taxon>
        <taxon>Metazoa</taxon>
        <taxon>Ecdysozoa</taxon>
        <taxon>Nematoda</taxon>
        <taxon>Chromadorea</taxon>
        <taxon>Rhabditida</taxon>
        <taxon>Rhabditina</taxon>
        <taxon>Rhabditomorpha</taxon>
        <taxon>Rhabditoidea</taxon>
        <taxon>Rhabditidae</taxon>
        <taxon>Peloderinae</taxon>
        <taxon>Caenorhabditis</taxon>
    </lineage>
</organism>
<dbReference type="InterPro" id="IPR002350">
    <property type="entry name" value="Kazal_dom"/>
</dbReference>
<keyword evidence="11" id="KW-1185">Reference proteome</keyword>
<dbReference type="Gene3D" id="1.20.1250.20">
    <property type="entry name" value="MFS general substrate transporter like domains"/>
    <property type="match status" value="1"/>
</dbReference>
<feature type="transmembrane region" description="Helical" evidence="8">
    <location>
        <begin position="631"/>
        <end position="650"/>
    </location>
</feature>
<keyword evidence="3" id="KW-1003">Cell membrane</keyword>
<feature type="transmembrane region" description="Helical" evidence="8">
    <location>
        <begin position="440"/>
        <end position="458"/>
    </location>
</feature>
<dbReference type="CDD" id="cd17336">
    <property type="entry name" value="MFS_SLCO_OATP"/>
    <property type="match status" value="1"/>
</dbReference>
<proteinExistence type="inferred from homology"/>
<keyword evidence="4 8" id="KW-0812">Transmembrane</keyword>
<feature type="transmembrane region" description="Helical" evidence="8">
    <location>
        <begin position="265"/>
        <end position="289"/>
    </location>
</feature>
<feature type="transmembrane region" description="Helical" evidence="8">
    <location>
        <begin position="6"/>
        <end position="34"/>
    </location>
</feature>
<protein>
    <recommendedName>
        <fullName evidence="8">Solute carrier organic anion transporter family member</fullName>
    </recommendedName>
</protein>
<dbReference type="GO" id="GO:0015347">
    <property type="term" value="F:sodium-independent organic anion transmembrane transporter activity"/>
    <property type="evidence" value="ECO:0007669"/>
    <property type="project" value="TreeGrafter"/>
</dbReference>
<dbReference type="AlphaFoldDB" id="A0A8R1HZ79"/>
<dbReference type="InterPro" id="IPR004156">
    <property type="entry name" value="OATP"/>
</dbReference>
<dbReference type="OMA" id="SKITWFF"/>
<evidence type="ECO:0000256" key="6">
    <source>
        <dbReference type="ARBA" id="ARBA00023136"/>
    </source>
</evidence>
<name>A0A8R1HZ79_CAEJA</name>
<comment type="subcellular location">
    <subcellularLocation>
        <location evidence="1 8">Cell membrane</location>
        <topology evidence="1 8">Multi-pass membrane protein</topology>
    </subcellularLocation>
</comment>
<evidence type="ECO:0000313" key="10">
    <source>
        <dbReference type="EnsemblMetazoa" id="CJA16254.1"/>
    </source>
</evidence>
<comment type="caution">
    <text evidence="8">Lacks conserved residue(s) required for the propagation of feature annotation.</text>
</comment>
<dbReference type="NCBIfam" id="TIGR00805">
    <property type="entry name" value="oat"/>
    <property type="match status" value="1"/>
</dbReference>
<dbReference type="InterPro" id="IPR036259">
    <property type="entry name" value="MFS_trans_sf"/>
</dbReference>
<feature type="transmembrane region" description="Helical" evidence="8">
    <location>
        <begin position="470"/>
        <end position="489"/>
    </location>
</feature>
<keyword evidence="8" id="KW-0813">Transport</keyword>
<evidence type="ECO:0000256" key="2">
    <source>
        <dbReference type="ARBA" id="ARBA00009657"/>
    </source>
</evidence>
<evidence type="ECO:0000256" key="1">
    <source>
        <dbReference type="ARBA" id="ARBA00004651"/>
    </source>
</evidence>
<keyword evidence="6 8" id="KW-0472">Membrane</keyword>
<evidence type="ECO:0000313" key="11">
    <source>
        <dbReference type="Proteomes" id="UP000005237"/>
    </source>
</evidence>
<dbReference type="PROSITE" id="PS51465">
    <property type="entry name" value="KAZAL_2"/>
    <property type="match status" value="1"/>
</dbReference>
<dbReference type="GO" id="GO:0043252">
    <property type="term" value="P:sodium-independent organic anion transport"/>
    <property type="evidence" value="ECO:0007669"/>
    <property type="project" value="TreeGrafter"/>
</dbReference>
<dbReference type="Proteomes" id="UP000005237">
    <property type="component" value="Unassembled WGS sequence"/>
</dbReference>
<evidence type="ECO:0000256" key="5">
    <source>
        <dbReference type="ARBA" id="ARBA00022989"/>
    </source>
</evidence>
<feature type="transmembrane region" description="Helical" evidence="8">
    <location>
        <begin position="309"/>
        <end position="335"/>
    </location>
</feature>
<dbReference type="PANTHER" id="PTHR11388">
    <property type="entry name" value="ORGANIC ANION TRANSPORTER"/>
    <property type="match status" value="1"/>
</dbReference>
<feature type="transmembrane region" description="Helical" evidence="8">
    <location>
        <begin position="73"/>
        <end position="97"/>
    </location>
</feature>
<feature type="transmembrane region" description="Helical" evidence="8">
    <location>
        <begin position="400"/>
        <end position="420"/>
    </location>
</feature>
<reference evidence="11" key="1">
    <citation type="submission" date="2010-08" db="EMBL/GenBank/DDBJ databases">
        <authorList>
            <consortium name="Caenorhabditis japonica Sequencing Consortium"/>
            <person name="Wilson R.K."/>
        </authorList>
    </citation>
    <scope>NUCLEOTIDE SEQUENCE [LARGE SCALE GENOMIC DNA]</scope>
    <source>
        <strain evidence="11">DF5081</strain>
    </source>
</reference>
<feature type="transmembrane region" description="Helical" evidence="8">
    <location>
        <begin position="231"/>
        <end position="253"/>
    </location>
</feature>
<feature type="transmembrane region" description="Helical" evidence="8">
    <location>
        <begin position="601"/>
        <end position="619"/>
    </location>
</feature>
<reference evidence="10" key="2">
    <citation type="submission" date="2022-06" db="UniProtKB">
        <authorList>
            <consortium name="EnsemblMetazoa"/>
        </authorList>
    </citation>
    <scope>IDENTIFICATION</scope>
    <source>
        <strain evidence="10">DF5081</strain>
    </source>
</reference>
<evidence type="ECO:0000256" key="4">
    <source>
        <dbReference type="ARBA" id="ARBA00022692"/>
    </source>
</evidence>